<evidence type="ECO:0000313" key="2">
    <source>
        <dbReference type="Proteomes" id="UP001163324"/>
    </source>
</evidence>
<sequence>MDKPHPHSLILTRPSDPQGQCRLLTVPYEIRYKIYRYALSDFPDPAPEKQYGRDESYTRPRYFSPRLTDTRLLQTCRAIYREAWTLPFTLKTHTHWICHRALAPPTCIPADDFIRPDKPSTVYLAKRISDQQKTDGYVLDKKGVVDVESTQIFAQVHMLQEGDVAYALRHTILRPRQITLTIRRDDWAVWNPQLHLPGAWIGPVCEVLPDSVRRINVEVEQDMLRKEAVDAIIDQMRDKWFFKRKDGTRFYADASRDADDVTVWPLPPPTPVELATWTEFMGPNGLDLRAFDKNFYNVSVTFTPRSELEVASGVVSANAKRAASAVVPQGGWQSLDLLSPEPMQPIMSASLPLLQEQLLEQQQ</sequence>
<protein>
    <submittedName>
        <fullName evidence="1">Uncharacterized protein</fullName>
    </submittedName>
</protein>
<reference evidence="1" key="1">
    <citation type="submission" date="2022-10" db="EMBL/GenBank/DDBJ databases">
        <title>Complete Genome of Trichothecium roseum strain YXFP-22015, a Plant Pathogen Isolated from Citrus.</title>
        <authorList>
            <person name="Wang Y."/>
            <person name="Zhu L."/>
        </authorList>
    </citation>
    <scope>NUCLEOTIDE SEQUENCE</scope>
    <source>
        <strain evidence="1">YXFP-22015</strain>
    </source>
</reference>
<proteinExistence type="predicted"/>
<dbReference type="EMBL" id="CM047944">
    <property type="protein sequence ID" value="KAI9898934.1"/>
    <property type="molecule type" value="Genomic_DNA"/>
</dbReference>
<name>A0ACC0UXT0_9HYPO</name>
<organism evidence="1 2">
    <name type="scientific">Trichothecium roseum</name>
    <dbReference type="NCBI Taxonomy" id="47278"/>
    <lineage>
        <taxon>Eukaryota</taxon>
        <taxon>Fungi</taxon>
        <taxon>Dikarya</taxon>
        <taxon>Ascomycota</taxon>
        <taxon>Pezizomycotina</taxon>
        <taxon>Sordariomycetes</taxon>
        <taxon>Hypocreomycetidae</taxon>
        <taxon>Hypocreales</taxon>
        <taxon>Hypocreales incertae sedis</taxon>
        <taxon>Trichothecium</taxon>
    </lineage>
</organism>
<keyword evidence="2" id="KW-1185">Reference proteome</keyword>
<evidence type="ECO:0000313" key="1">
    <source>
        <dbReference type="EMBL" id="KAI9898934.1"/>
    </source>
</evidence>
<dbReference type="Proteomes" id="UP001163324">
    <property type="component" value="Chromosome 5"/>
</dbReference>
<comment type="caution">
    <text evidence="1">The sequence shown here is derived from an EMBL/GenBank/DDBJ whole genome shotgun (WGS) entry which is preliminary data.</text>
</comment>
<gene>
    <name evidence="1" type="ORF">N3K66_005395</name>
</gene>
<accession>A0ACC0UXT0</accession>